<protein>
    <submittedName>
        <fullName evidence="1">DUF779 domain-containing protein</fullName>
    </submittedName>
</protein>
<organism evidence="1 2">
    <name type="scientific">Methylophilus aquaticus</name>
    <dbReference type="NCBI Taxonomy" id="1971610"/>
    <lineage>
        <taxon>Bacteria</taxon>
        <taxon>Pseudomonadati</taxon>
        <taxon>Pseudomonadota</taxon>
        <taxon>Betaproteobacteria</taxon>
        <taxon>Nitrosomonadales</taxon>
        <taxon>Methylophilaceae</taxon>
        <taxon>Methylophilus</taxon>
    </lineage>
</organism>
<dbReference type="InterPro" id="IPR008497">
    <property type="entry name" value="DUF779"/>
</dbReference>
<evidence type="ECO:0000313" key="2">
    <source>
        <dbReference type="Proteomes" id="UP001225906"/>
    </source>
</evidence>
<dbReference type="Proteomes" id="UP001225906">
    <property type="component" value="Unassembled WGS sequence"/>
</dbReference>
<reference evidence="2" key="1">
    <citation type="journal article" date="2019" name="Int. J. Syst. Evol. Microbiol.">
        <title>The Global Catalogue of Microorganisms (GCM) 10K type strain sequencing project: providing services to taxonomists for standard genome sequencing and annotation.</title>
        <authorList>
            <consortium name="The Broad Institute Genomics Platform"/>
            <consortium name="The Broad Institute Genome Sequencing Center for Infectious Disease"/>
            <person name="Wu L."/>
            <person name="Ma J."/>
        </authorList>
    </citation>
    <scope>NUCLEOTIDE SEQUENCE [LARGE SCALE GENOMIC DNA]</scope>
    <source>
        <strain evidence="2">VKM B-3159</strain>
    </source>
</reference>
<accession>A0ABT9JR13</accession>
<sequence>MTERLSATPSAIDLIEQLTRQYGAIVFLQSGGCCEGSGPMCMPASEFKPSPSDVKLGVLAGAVFYMGDSHFSFMQNTHTILDAVSGSSGSFSLDCGTGKAFITRGRVYTDKELATLTAVERVGYV</sequence>
<dbReference type="EMBL" id="JAVCAP010000006">
    <property type="protein sequence ID" value="MDP8567001.1"/>
    <property type="molecule type" value="Genomic_DNA"/>
</dbReference>
<dbReference type="RefSeq" id="WP_306388710.1">
    <property type="nucleotide sequence ID" value="NZ_JAVCAP010000006.1"/>
</dbReference>
<gene>
    <name evidence="1" type="ORF">Q9291_03970</name>
</gene>
<comment type="caution">
    <text evidence="1">The sequence shown here is derived from an EMBL/GenBank/DDBJ whole genome shotgun (WGS) entry which is preliminary data.</text>
</comment>
<dbReference type="Pfam" id="PF05610">
    <property type="entry name" value="DUF779"/>
    <property type="match status" value="1"/>
</dbReference>
<proteinExistence type="predicted"/>
<evidence type="ECO:0000313" key="1">
    <source>
        <dbReference type="EMBL" id="MDP8567001.1"/>
    </source>
</evidence>
<name>A0ABT9JR13_9PROT</name>
<dbReference type="PIRSF" id="PIRSF009151">
    <property type="entry name" value="DUF779"/>
    <property type="match status" value="1"/>
</dbReference>
<keyword evidence="2" id="KW-1185">Reference proteome</keyword>